<evidence type="ECO:0000313" key="4">
    <source>
        <dbReference type="Proteomes" id="UP000292003"/>
    </source>
</evidence>
<gene>
    <name evidence="3" type="ORF">EWH70_19930</name>
</gene>
<evidence type="ECO:0000256" key="1">
    <source>
        <dbReference type="SAM" id="SignalP"/>
    </source>
</evidence>
<dbReference type="NCBIfam" id="TIGR01409">
    <property type="entry name" value="TAT_signal_seq"/>
    <property type="match status" value="1"/>
</dbReference>
<dbReference type="Pfam" id="PF01979">
    <property type="entry name" value="Amidohydro_1"/>
    <property type="match status" value="1"/>
</dbReference>
<dbReference type="EMBL" id="SFCC01000009">
    <property type="protein sequence ID" value="RZQ62520.1"/>
    <property type="molecule type" value="Genomic_DNA"/>
</dbReference>
<dbReference type="Proteomes" id="UP000292003">
    <property type="component" value="Unassembled WGS sequence"/>
</dbReference>
<feature type="domain" description="Amidohydrolase-related" evidence="2">
    <location>
        <begin position="362"/>
        <end position="466"/>
    </location>
</feature>
<keyword evidence="4" id="KW-1185">Reference proteome</keyword>
<proteinExistence type="predicted"/>
<feature type="signal peptide" evidence="1">
    <location>
        <begin position="1"/>
        <end position="33"/>
    </location>
</feature>
<evidence type="ECO:0000259" key="2">
    <source>
        <dbReference type="Pfam" id="PF01979"/>
    </source>
</evidence>
<name>A0A4Q7J4M8_9PSEU</name>
<dbReference type="InterPro" id="IPR019546">
    <property type="entry name" value="TAT_signal_bac_arc"/>
</dbReference>
<dbReference type="PANTHER" id="PTHR43135">
    <property type="entry name" value="ALPHA-D-RIBOSE 1-METHYLPHOSPHONATE 5-TRIPHOSPHATE DIPHOSPHATASE"/>
    <property type="match status" value="1"/>
</dbReference>
<sequence length="503" mass="54085">MFDNTSRRDFLRWLSVSGAALAVPGLLSGPARAASPDVTVITHATLIDGTGARPLRDATVIVVGGHVVWAGAHGHARIPRGATIIDARGKFVLPGLWDMHTHGTAYEDISIPLYLVNGVTGVREMGGFPWLHAIRERIESGELLGPRMVIASNFVDGPISLMGENAVRVSTVDEARAAVRAEAEGGADLIKVYSYLEAEPFAAVADEARRLGLPFGGHVPYRSTLPAASDLGQRCFEHLYDLPLSVSRLHDRLRAELARTPLDPADPLAFFLKTRELDRLAAAHYDPRRGAAVFARLVRNGSWVSPTLTVNRIVSSPASDYVDDPRLEYLPGYIKDPWKGALARTEPKTPEQIARQRAYFTDRLRLVGRLHRAGVGVLGGTDCTNPYVVPGFAVHDELELLVRAGLSPMAAIQTMTRDAARFLGQEATAGTVAPGKVADLVVLDADPLADIRNTAKVNTVVVRGRVITADERLRMLAAVKEAAGRPAPPASAAALTRPACACF</sequence>
<comment type="caution">
    <text evidence="3">The sequence shown here is derived from an EMBL/GenBank/DDBJ whole genome shotgun (WGS) entry which is preliminary data.</text>
</comment>
<dbReference type="SUPFAM" id="SSF51556">
    <property type="entry name" value="Metallo-dependent hydrolases"/>
    <property type="match status" value="1"/>
</dbReference>
<dbReference type="Gene3D" id="2.30.40.10">
    <property type="entry name" value="Urease, subunit C, domain 1"/>
    <property type="match status" value="2"/>
</dbReference>
<evidence type="ECO:0000313" key="3">
    <source>
        <dbReference type="EMBL" id="RZQ62520.1"/>
    </source>
</evidence>
<dbReference type="GO" id="GO:0016810">
    <property type="term" value="F:hydrolase activity, acting on carbon-nitrogen (but not peptide) bonds"/>
    <property type="evidence" value="ECO:0007669"/>
    <property type="project" value="InterPro"/>
</dbReference>
<dbReference type="InterPro" id="IPR032466">
    <property type="entry name" value="Metal_Hydrolase"/>
</dbReference>
<feature type="chain" id="PRO_5020285946" evidence="1">
    <location>
        <begin position="34"/>
        <end position="503"/>
    </location>
</feature>
<dbReference type="InterPro" id="IPR006311">
    <property type="entry name" value="TAT_signal"/>
</dbReference>
<organism evidence="3 4">
    <name type="scientific">Amycolatopsis suaedae</name>
    <dbReference type="NCBI Taxonomy" id="2510978"/>
    <lineage>
        <taxon>Bacteria</taxon>
        <taxon>Bacillati</taxon>
        <taxon>Actinomycetota</taxon>
        <taxon>Actinomycetes</taxon>
        <taxon>Pseudonocardiales</taxon>
        <taxon>Pseudonocardiaceae</taxon>
        <taxon>Amycolatopsis</taxon>
    </lineage>
</organism>
<dbReference type="Gene3D" id="3.20.20.140">
    <property type="entry name" value="Metal-dependent hydrolases"/>
    <property type="match status" value="2"/>
</dbReference>
<dbReference type="PANTHER" id="PTHR43135:SF3">
    <property type="entry name" value="ALPHA-D-RIBOSE 1-METHYLPHOSPHONATE 5-TRIPHOSPHATE DIPHOSPHATASE"/>
    <property type="match status" value="1"/>
</dbReference>
<dbReference type="InterPro" id="IPR051781">
    <property type="entry name" value="Metallo-dep_Hydrolase"/>
</dbReference>
<dbReference type="SUPFAM" id="SSF51338">
    <property type="entry name" value="Composite domain of metallo-dependent hydrolases"/>
    <property type="match status" value="1"/>
</dbReference>
<dbReference type="InterPro" id="IPR006680">
    <property type="entry name" value="Amidohydro-rel"/>
</dbReference>
<keyword evidence="1" id="KW-0732">Signal</keyword>
<dbReference type="RefSeq" id="WP_130476948.1">
    <property type="nucleotide sequence ID" value="NZ_SFCC01000009.1"/>
</dbReference>
<dbReference type="InterPro" id="IPR011059">
    <property type="entry name" value="Metal-dep_hydrolase_composite"/>
</dbReference>
<protein>
    <submittedName>
        <fullName evidence="3">Twin-arginine translocation signal domain-containing protein</fullName>
    </submittedName>
</protein>
<reference evidence="3 4" key="1">
    <citation type="submission" date="2019-02" db="EMBL/GenBank/DDBJ databases">
        <title>Draft genome sequence of Amycolatopsis sp. 8-3EHSu isolated from roots of Suaeda maritima.</title>
        <authorList>
            <person name="Duangmal K."/>
            <person name="Chantavorakit T."/>
        </authorList>
    </citation>
    <scope>NUCLEOTIDE SEQUENCE [LARGE SCALE GENOMIC DNA]</scope>
    <source>
        <strain evidence="3 4">8-3EHSu</strain>
    </source>
</reference>
<dbReference type="PROSITE" id="PS51318">
    <property type="entry name" value="TAT"/>
    <property type="match status" value="1"/>
</dbReference>
<accession>A0A4Q7J4M8</accession>
<dbReference type="AlphaFoldDB" id="A0A4Q7J4M8"/>
<dbReference type="OrthoDB" id="3189065at2"/>